<gene>
    <name evidence="4" type="ORF">M5K25_006376</name>
</gene>
<sequence length="124" mass="14317">MQLKQINFMAEQRIRSIFLWARKSLPLKNPFSFSFSTFHNLNMDEEINNIANTKPEGESSVRCEWPELLGLTGEEAKKRIKEENPALDLHVVGPDSLVNLDFRSDRVRIWVDYEGKVMLPPSIG</sequence>
<dbReference type="PROSITE" id="PS00285">
    <property type="entry name" value="POTATO_INHIBITOR"/>
    <property type="match status" value="1"/>
</dbReference>
<comment type="similarity">
    <text evidence="1">Belongs to the protease inhibitor I13 (potato type I serine protease inhibitor) family.</text>
</comment>
<dbReference type="PRINTS" id="PR00292">
    <property type="entry name" value="POTATOINHBTR"/>
</dbReference>
<evidence type="ECO:0000256" key="3">
    <source>
        <dbReference type="ARBA" id="ARBA00022900"/>
    </source>
</evidence>
<organism evidence="4 5">
    <name type="scientific">Dendrobium thyrsiflorum</name>
    <name type="common">Pinecone-like raceme dendrobium</name>
    <name type="synonym">Orchid</name>
    <dbReference type="NCBI Taxonomy" id="117978"/>
    <lineage>
        <taxon>Eukaryota</taxon>
        <taxon>Viridiplantae</taxon>
        <taxon>Streptophyta</taxon>
        <taxon>Embryophyta</taxon>
        <taxon>Tracheophyta</taxon>
        <taxon>Spermatophyta</taxon>
        <taxon>Magnoliopsida</taxon>
        <taxon>Liliopsida</taxon>
        <taxon>Asparagales</taxon>
        <taxon>Orchidaceae</taxon>
        <taxon>Epidendroideae</taxon>
        <taxon>Malaxideae</taxon>
        <taxon>Dendrobiinae</taxon>
        <taxon>Dendrobium</taxon>
    </lineage>
</organism>
<comment type="caution">
    <text evidence="4">The sequence shown here is derived from an EMBL/GenBank/DDBJ whole genome shotgun (WGS) entry which is preliminary data.</text>
</comment>
<keyword evidence="3" id="KW-0722">Serine protease inhibitor</keyword>
<dbReference type="SUPFAM" id="SSF54654">
    <property type="entry name" value="CI-2 family of serine protease inhibitors"/>
    <property type="match status" value="1"/>
</dbReference>
<dbReference type="EMBL" id="JANQDX010000006">
    <property type="protein sequence ID" value="KAL0922393.1"/>
    <property type="molecule type" value="Genomic_DNA"/>
</dbReference>
<protein>
    <submittedName>
        <fullName evidence="4">Uncharacterized protein</fullName>
    </submittedName>
</protein>
<dbReference type="GO" id="GO:0004867">
    <property type="term" value="F:serine-type endopeptidase inhibitor activity"/>
    <property type="evidence" value="ECO:0007669"/>
    <property type="project" value="UniProtKB-KW"/>
</dbReference>
<accession>A0ABD0VIM5</accession>
<dbReference type="PANTHER" id="PTHR33091">
    <property type="entry name" value="PROTEIN, PUTATIVE, EXPRESSED-RELATED"/>
    <property type="match status" value="1"/>
</dbReference>
<reference evidence="4 5" key="1">
    <citation type="journal article" date="2024" name="Plant Biotechnol. J.">
        <title>Dendrobium thyrsiflorum genome and its molecular insights into genes involved in important horticultural traits.</title>
        <authorList>
            <person name="Chen B."/>
            <person name="Wang J.Y."/>
            <person name="Zheng P.J."/>
            <person name="Li K.L."/>
            <person name="Liang Y.M."/>
            <person name="Chen X.F."/>
            <person name="Zhang C."/>
            <person name="Zhao X."/>
            <person name="He X."/>
            <person name="Zhang G.Q."/>
            <person name="Liu Z.J."/>
            <person name="Xu Q."/>
        </authorList>
    </citation>
    <scope>NUCLEOTIDE SEQUENCE [LARGE SCALE GENOMIC DNA]</scope>
    <source>
        <strain evidence="4">GZMU011</strain>
    </source>
</reference>
<dbReference type="InterPro" id="IPR000864">
    <property type="entry name" value="Prot_inh_pot1"/>
</dbReference>
<evidence type="ECO:0000256" key="2">
    <source>
        <dbReference type="ARBA" id="ARBA00022690"/>
    </source>
</evidence>
<dbReference type="InterPro" id="IPR036354">
    <property type="entry name" value="Prot_inh_pot1_sf"/>
</dbReference>
<name>A0ABD0VIM5_DENTH</name>
<dbReference type="Proteomes" id="UP001552299">
    <property type="component" value="Unassembled WGS sequence"/>
</dbReference>
<evidence type="ECO:0000313" key="5">
    <source>
        <dbReference type="Proteomes" id="UP001552299"/>
    </source>
</evidence>
<dbReference type="AlphaFoldDB" id="A0ABD0VIM5"/>
<keyword evidence="2" id="KW-0646">Protease inhibitor</keyword>
<evidence type="ECO:0000256" key="1">
    <source>
        <dbReference type="ARBA" id="ARBA00008210"/>
    </source>
</evidence>
<keyword evidence="5" id="KW-1185">Reference proteome</keyword>
<dbReference type="Pfam" id="PF00280">
    <property type="entry name" value="potato_inhibit"/>
    <property type="match status" value="1"/>
</dbReference>
<evidence type="ECO:0000313" key="4">
    <source>
        <dbReference type="EMBL" id="KAL0922393.1"/>
    </source>
</evidence>
<dbReference type="PANTHER" id="PTHR33091:SF29">
    <property type="entry name" value="SUBTILISIN INHIBITOR 1"/>
    <property type="match status" value="1"/>
</dbReference>
<dbReference type="Gene3D" id="3.30.10.10">
    <property type="entry name" value="Trypsin Inhibitor V, subunit A"/>
    <property type="match status" value="1"/>
</dbReference>
<proteinExistence type="inferred from homology"/>